<dbReference type="Proteomes" id="UP000813462">
    <property type="component" value="Unassembled WGS sequence"/>
</dbReference>
<evidence type="ECO:0000256" key="1">
    <source>
        <dbReference type="ARBA" id="ARBA00001974"/>
    </source>
</evidence>
<evidence type="ECO:0000256" key="12">
    <source>
        <dbReference type="SAM" id="SignalP"/>
    </source>
</evidence>
<dbReference type="PANTHER" id="PTHR13878">
    <property type="entry name" value="GULONOLACTONE OXIDASE"/>
    <property type="match status" value="1"/>
</dbReference>
<comment type="cofactor">
    <cofactor evidence="1">
        <name>FAD</name>
        <dbReference type="ChEBI" id="CHEBI:57692"/>
    </cofactor>
</comment>
<dbReference type="Gene3D" id="3.30.70.2520">
    <property type="match status" value="1"/>
</dbReference>
<evidence type="ECO:0000313" key="15">
    <source>
        <dbReference type="Proteomes" id="UP000813462"/>
    </source>
</evidence>
<dbReference type="InterPro" id="IPR036318">
    <property type="entry name" value="FAD-bd_PCMH-like_sf"/>
</dbReference>
<dbReference type="EC" id="1.1.3.8" evidence="4"/>
<keyword evidence="6" id="KW-0060">Ascorbate biosynthesis</keyword>
<organism evidence="14 15">
    <name type="scientific">Ziziphus jujuba var. spinosa</name>
    <dbReference type="NCBI Taxonomy" id="714518"/>
    <lineage>
        <taxon>Eukaryota</taxon>
        <taxon>Viridiplantae</taxon>
        <taxon>Streptophyta</taxon>
        <taxon>Embryophyta</taxon>
        <taxon>Tracheophyta</taxon>
        <taxon>Spermatophyta</taxon>
        <taxon>Magnoliopsida</taxon>
        <taxon>eudicotyledons</taxon>
        <taxon>Gunneridae</taxon>
        <taxon>Pentapetalae</taxon>
        <taxon>rosids</taxon>
        <taxon>fabids</taxon>
        <taxon>Rosales</taxon>
        <taxon>Rhamnaceae</taxon>
        <taxon>Paliureae</taxon>
        <taxon>Ziziphus</taxon>
    </lineage>
</organism>
<evidence type="ECO:0000256" key="8">
    <source>
        <dbReference type="ARBA" id="ARBA00022827"/>
    </source>
</evidence>
<evidence type="ECO:0000256" key="7">
    <source>
        <dbReference type="ARBA" id="ARBA00022729"/>
    </source>
</evidence>
<comment type="similarity">
    <text evidence="3">Belongs to the oxygen-dependent FAD-linked oxidoreductase family.</text>
</comment>
<evidence type="ECO:0000256" key="2">
    <source>
        <dbReference type="ARBA" id="ARBA00005147"/>
    </source>
</evidence>
<comment type="caution">
    <text evidence="14">The sequence shown here is derived from an EMBL/GenBank/DDBJ whole genome shotgun (WGS) entry which is preliminary data.</text>
</comment>
<dbReference type="InterPro" id="IPR016166">
    <property type="entry name" value="FAD-bd_PCMH"/>
</dbReference>
<sequence length="691" mass="76397">MSLSYPRNGVVGGLLLSTCLFLLFFMVCCTPEEPIQCKSENTDCTITNSYGTFPDRSVCRAQSVVYPTTEEELIAAVASATKNGSKIKVATRYSSSIPKLVCPGGQDGLLISTKSLNRVLKIDKEAKTITVEPGVTLKELINEAANAGLALPYTPYWLGLTIGGLISTGSHGSTLWVKGSSVHDYVIELKIVSPGGPEDGYVKVRVLKDGDEDLDAARVSLGVLGVFSQAYIYIYIYSLAWCLFSTTWGLVTLRLEPLFKRSITYTNENDSNLADQIVNFGRKHEFADIFWYPSQQKFVYRVDDRVPTSTSGNASYDFIPFRPRSSELLELIRCLGKSDYPMVGSQNRLQASGSCLEGNAEGEVEEEDEDAGKSYCPWDPRVKGEFFFETTLSIGLSSVKNFIQDVQKLVKLQPKALCGLELYNGIFIRYVTASSAYLGKEEDAVNFDITYYRSHDAMTPRLYEDIIEEIEQMALIKYRALPHWGKNRNIAFDGVIKKYKNADKFLAVKKLYDPMGLFSSEWTDQVLGLQGGITIFKEGCALEGLCICQEDIHCAPSKGYFCTPGKVFKDARVCSRRNQVGDVLVDIKIRWCHSHLVAVSIEMRGASPSPVEPRLRLSASAKTWEGDEWWRMAIGERATSGLGPVPAVVQVVALLGSSIGWWLAGGCCLRVAIGDANARASISFCENLRLC</sequence>
<reference evidence="14" key="1">
    <citation type="journal article" date="2021" name="Front. Plant Sci.">
        <title>Chromosome-Scale Genome Assembly for Chinese Sour Jujube and Insights Into Its Genome Evolution and Domestication Signature.</title>
        <authorList>
            <person name="Shen L.-Y."/>
            <person name="Luo H."/>
            <person name="Wang X.-L."/>
            <person name="Wang X.-M."/>
            <person name="Qiu X.-J."/>
            <person name="Liu H."/>
            <person name="Zhou S.-S."/>
            <person name="Jia K.-H."/>
            <person name="Nie S."/>
            <person name="Bao Y.-T."/>
            <person name="Zhang R.-G."/>
            <person name="Yun Q.-Z."/>
            <person name="Chai Y.-H."/>
            <person name="Lu J.-Y."/>
            <person name="Li Y."/>
            <person name="Zhao S.-W."/>
            <person name="Mao J.-F."/>
            <person name="Jia S.-G."/>
            <person name="Mao Y.-M."/>
        </authorList>
    </citation>
    <scope>NUCLEOTIDE SEQUENCE</scope>
    <source>
        <strain evidence="14">AT0</strain>
        <tissue evidence="14">Leaf</tissue>
    </source>
</reference>
<feature type="transmembrane region" description="Helical" evidence="11">
    <location>
        <begin position="230"/>
        <end position="251"/>
    </location>
</feature>
<dbReference type="PROSITE" id="PS51387">
    <property type="entry name" value="FAD_PCMH"/>
    <property type="match status" value="1"/>
</dbReference>
<dbReference type="Pfam" id="PF22906">
    <property type="entry name" value="GULLO2-like_3rd"/>
    <property type="match status" value="1"/>
</dbReference>
<dbReference type="GO" id="GO:0016020">
    <property type="term" value="C:membrane"/>
    <property type="evidence" value="ECO:0007669"/>
    <property type="project" value="InterPro"/>
</dbReference>
<evidence type="ECO:0000256" key="3">
    <source>
        <dbReference type="ARBA" id="ARBA00005466"/>
    </source>
</evidence>
<accession>A0A978V1H1</accession>
<dbReference type="Pfam" id="PF01565">
    <property type="entry name" value="FAD_binding_4"/>
    <property type="match status" value="1"/>
</dbReference>
<dbReference type="GO" id="GO:0019853">
    <property type="term" value="P:L-ascorbic acid biosynthetic process"/>
    <property type="evidence" value="ECO:0007669"/>
    <property type="project" value="UniProtKB-KW"/>
</dbReference>
<dbReference type="InterPro" id="IPR006094">
    <property type="entry name" value="Oxid_FAD_bind_N"/>
</dbReference>
<dbReference type="GO" id="GO:0050105">
    <property type="term" value="F:L-gulonolactone oxidase activity"/>
    <property type="evidence" value="ECO:0007669"/>
    <property type="project" value="UniProtKB-EC"/>
</dbReference>
<dbReference type="Gene3D" id="3.30.465.10">
    <property type="match status" value="1"/>
</dbReference>
<comment type="pathway">
    <text evidence="2">Cofactor biosynthesis; L-ascorbate biosynthesis.</text>
</comment>
<evidence type="ECO:0000259" key="13">
    <source>
        <dbReference type="PROSITE" id="PS51387"/>
    </source>
</evidence>
<dbReference type="InterPro" id="IPR050432">
    <property type="entry name" value="FAD-linked_Oxidoreductases_BP"/>
</dbReference>
<dbReference type="EMBL" id="JAEACU010000007">
    <property type="protein sequence ID" value="KAH7521204.1"/>
    <property type="molecule type" value="Genomic_DNA"/>
</dbReference>
<evidence type="ECO:0000256" key="10">
    <source>
        <dbReference type="ARBA" id="ARBA00048083"/>
    </source>
</evidence>
<gene>
    <name evidence="14" type="ORF">FEM48_Zijuj07G0008500</name>
</gene>
<dbReference type="FunFam" id="3.30.465.10:FF:000033">
    <property type="entry name" value="L-gulonolactone oxidase 5"/>
    <property type="match status" value="1"/>
</dbReference>
<dbReference type="SUPFAM" id="SSF56176">
    <property type="entry name" value="FAD-binding/transporter-associated domain-like"/>
    <property type="match status" value="1"/>
</dbReference>
<protein>
    <recommendedName>
        <fullName evidence="4">L-gulonolactone oxidase</fullName>
        <ecNumber evidence="4">1.1.3.8</ecNumber>
    </recommendedName>
</protein>
<keyword evidence="9" id="KW-0560">Oxidoreductase</keyword>
<feature type="signal peptide" evidence="12">
    <location>
        <begin position="1"/>
        <end position="31"/>
    </location>
</feature>
<dbReference type="AlphaFoldDB" id="A0A978V1H1"/>
<keyword evidence="7 12" id="KW-0732">Signal</keyword>
<evidence type="ECO:0000256" key="11">
    <source>
        <dbReference type="SAM" id="Phobius"/>
    </source>
</evidence>
<keyword evidence="5" id="KW-0285">Flavoprotein</keyword>
<feature type="chain" id="PRO_5037884735" description="L-gulonolactone oxidase" evidence="12">
    <location>
        <begin position="32"/>
        <end position="691"/>
    </location>
</feature>
<dbReference type="InterPro" id="IPR016169">
    <property type="entry name" value="FAD-bd_PCMH_sub2"/>
</dbReference>
<dbReference type="GO" id="GO:0071949">
    <property type="term" value="F:FAD binding"/>
    <property type="evidence" value="ECO:0007669"/>
    <property type="project" value="InterPro"/>
</dbReference>
<keyword evidence="11" id="KW-0812">Transmembrane</keyword>
<evidence type="ECO:0000313" key="14">
    <source>
        <dbReference type="EMBL" id="KAH7521204.1"/>
    </source>
</evidence>
<comment type="catalytic activity">
    <reaction evidence="10">
        <text>L-gulono-1,4-lactone + O2 = L-ascorbate + H2O2 + H(+)</text>
        <dbReference type="Rhea" id="RHEA:32363"/>
        <dbReference type="ChEBI" id="CHEBI:15378"/>
        <dbReference type="ChEBI" id="CHEBI:15379"/>
        <dbReference type="ChEBI" id="CHEBI:16240"/>
        <dbReference type="ChEBI" id="CHEBI:17587"/>
        <dbReference type="ChEBI" id="CHEBI:38290"/>
        <dbReference type="EC" id="1.1.3.8"/>
    </reaction>
</comment>
<evidence type="ECO:0000256" key="5">
    <source>
        <dbReference type="ARBA" id="ARBA00022630"/>
    </source>
</evidence>
<dbReference type="Pfam" id="PF04030">
    <property type="entry name" value="ALO"/>
    <property type="match status" value="1"/>
</dbReference>
<keyword evidence="8" id="KW-0274">FAD</keyword>
<evidence type="ECO:0000256" key="9">
    <source>
        <dbReference type="ARBA" id="ARBA00023002"/>
    </source>
</evidence>
<dbReference type="FunFam" id="3.30.70.2520:FF:000003">
    <property type="entry name" value="L-gulonolactone oxidase 2"/>
    <property type="match status" value="1"/>
</dbReference>
<keyword evidence="11" id="KW-1133">Transmembrane helix</keyword>
<keyword evidence="11" id="KW-0472">Membrane</keyword>
<dbReference type="InterPro" id="IPR055154">
    <property type="entry name" value="GULLO2-like_C"/>
</dbReference>
<name>A0A978V1H1_ZIZJJ</name>
<proteinExistence type="inferred from homology"/>
<dbReference type="InterPro" id="IPR007173">
    <property type="entry name" value="ALO_C"/>
</dbReference>
<dbReference type="GO" id="GO:0003885">
    <property type="term" value="F:D-arabinono-1,4-lactone oxidase activity"/>
    <property type="evidence" value="ECO:0007669"/>
    <property type="project" value="InterPro"/>
</dbReference>
<feature type="domain" description="FAD-binding PCMH-type" evidence="13">
    <location>
        <begin position="57"/>
        <end position="237"/>
    </location>
</feature>
<evidence type="ECO:0000256" key="6">
    <source>
        <dbReference type="ARBA" id="ARBA00022644"/>
    </source>
</evidence>
<dbReference type="PANTHER" id="PTHR13878:SF67">
    <property type="entry name" value="L-GULONOLACTONE OXIDASE 5"/>
    <property type="match status" value="1"/>
</dbReference>
<evidence type="ECO:0000256" key="4">
    <source>
        <dbReference type="ARBA" id="ARBA00013121"/>
    </source>
</evidence>